<protein>
    <submittedName>
        <fullName evidence="2">Uncharacterized protein</fullName>
    </submittedName>
</protein>
<keyword evidence="1" id="KW-1133">Transmembrane helix</keyword>
<dbReference type="EMBL" id="MSFL01000021">
    <property type="protein sequence ID" value="PWY75452.1"/>
    <property type="molecule type" value="Genomic_DNA"/>
</dbReference>
<keyword evidence="1" id="KW-0812">Transmembrane</keyword>
<organism evidence="2 3">
    <name type="scientific">Aspergillus heteromorphus CBS 117.55</name>
    <dbReference type="NCBI Taxonomy" id="1448321"/>
    <lineage>
        <taxon>Eukaryota</taxon>
        <taxon>Fungi</taxon>
        <taxon>Dikarya</taxon>
        <taxon>Ascomycota</taxon>
        <taxon>Pezizomycotina</taxon>
        <taxon>Eurotiomycetes</taxon>
        <taxon>Eurotiomycetidae</taxon>
        <taxon>Eurotiales</taxon>
        <taxon>Aspergillaceae</taxon>
        <taxon>Aspergillus</taxon>
        <taxon>Aspergillus subgen. Circumdati</taxon>
    </lineage>
</organism>
<keyword evidence="1" id="KW-0472">Membrane</keyword>
<evidence type="ECO:0000256" key="1">
    <source>
        <dbReference type="SAM" id="Phobius"/>
    </source>
</evidence>
<evidence type="ECO:0000313" key="3">
    <source>
        <dbReference type="Proteomes" id="UP000247233"/>
    </source>
</evidence>
<name>A0A317VRD5_9EURO</name>
<dbReference type="VEuPathDB" id="FungiDB:BO70DRAFT_97321"/>
<accession>A0A317VRD5</accession>
<reference evidence="2 3" key="1">
    <citation type="submission" date="2016-12" db="EMBL/GenBank/DDBJ databases">
        <title>The genomes of Aspergillus section Nigri reveals drivers in fungal speciation.</title>
        <authorList>
            <consortium name="DOE Joint Genome Institute"/>
            <person name="Vesth T.C."/>
            <person name="Nybo J."/>
            <person name="Theobald S."/>
            <person name="Brandl J."/>
            <person name="Frisvad J.C."/>
            <person name="Nielsen K.F."/>
            <person name="Lyhne E.K."/>
            <person name="Kogle M.E."/>
            <person name="Kuo A."/>
            <person name="Riley R."/>
            <person name="Clum A."/>
            <person name="Nolan M."/>
            <person name="Lipzen A."/>
            <person name="Salamov A."/>
            <person name="Henrissat B."/>
            <person name="Wiebenga A."/>
            <person name="De Vries R.P."/>
            <person name="Grigoriev I.V."/>
            <person name="Mortensen U.H."/>
            <person name="Andersen M.R."/>
            <person name="Baker S.E."/>
        </authorList>
    </citation>
    <scope>NUCLEOTIDE SEQUENCE [LARGE SCALE GENOMIC DNA]</scope>
    <source>
        <strain evidence="2 3">CBS 117.55</strain>
    </source>
</reference>
<comment type="caution">
    <text evidence="2">The sequence shown here is derived from an EMBL/GenBank/DDBJ whole genome shotgun (WGS) entry which is preliminary data.</text>
</comment>
<sequence length="62" mass="7130">MIYPDHWARPLGVRKMISGLLRGDFHLWMKYPSSCLISVIRIFGQSLRIMILIWLSGVVVSA</sequence>
<dbReference type="Proteomes" id="UP000247233">
    <property type="component" value="Unassembled WGS sequence"/>
</dbReference>
<keyword evidence="3" id="KW-1185">Reference proteome</keyword>
<dbReference type="AlphaFoldDB" id="A0A317VRD5"/>
<feature type="transmembrane region" description="Helical" evidence="1">
    <location>
        <begin position="36"/>
        <end position="60"/>
    </location>
</feature>
<gene>
    <name evidence="2" type="ORF">BO70DRAFT_97321</name>
</gene>
<proteinExistence type="predicted"/>
<evidence type="ECO:0000313" key="2">
    <source>
        <dbReference type="EMBL" id="PWY75452.1"/>
    </source>
</evidence>
<dbReference type="GeneID" id="37071130"/>
<dbReference type="RefSeq" id="XP_025397418.1">
    <property type="nucleotide sequence ID" value="XM_025548893.1"/>
</dbReference>